<dbReference type="GO" id="GO:0015280">
    <property type="term" value="F:ligand-gated sodium channel activity"/>
    <property type="evidence" value="ECO:0000318"/>
    <property type="project" value="GO_Central"/>
</dbReference>
<feature type="compositionally biased region" description="Low complexity" evidence="12">
    <location>
        <begin position="162"/>
        <end position="180"/>
    </location>
</feature>
<evidence type="ECO:0000256" key="9">
    <source>
        <dbReference type="ARBA" id="ARBA00023201"/>
    </source>
</evidence>
<feature type="transmembrane region" description="Helical" evidence="13">
    <location>
        <begin position="520"/>
        <end position="550"/>
    </location>
</feature>
<reference evidence="15" key="1">
    <citation type="submission" date="2015-02" db="EMBL/GenBank/DDBJ databases">
        <title>Genome sequencing for Strongylocentrotus purpuratus.</title>
        <authorList>
            <person name="Murali S."/>
            <person name="Liu Y."/>
            <person name="Vee V."/>
            <person name="English A."/>
            <person name="Wang M."/>
            <person name="Skinner E."/>
            <person name="Han Y."/>
            <person name="Muzny D.M."/>
            <person name="Worley K.C."/>
            <person name="Gibbs R.A."/>
        </authorList>
    </citation>
    <scope>NUCLEOTIDE SEQUENCE</scope>
</reference>
<keyword evidence="7 11" id="KW-0406">Ion transport</keyword>
<keyword evidence="4 11" id="KW-0812">Transmembrane</keyword>
<evidence type="ECO:0000256" key="8">
    <source>
        <dbReference type="ARBA" id="ARBA00023136"/>
    </source>
</evidence>
<dbReference type="InParanoid" id="A0A7M7SV08"/>
<dbReference type="OMA" id="INDPRIH"/>
<keyword evidence="3 11" id="KW-0894">Sodium channel</keyword>
<comment type="similarity">
    <text evidence="11">Belongs to the amiloride-sensitive sodium channel (TC 1.A.6) family.</text>
</comment>
<feature type="compositionally biased region" description="Polar residues" evidence="12">
    <location>
        <begin position="8"/>
        <end position="25"/>
    </location>
</feature>
<dbReference type="RefSeq" id="XP_030833219.1">
    <property type="nucleotide sequence ID" value="XM_030977359.1"/>
</dbReference>
<evidence type="ECO:0000256" key="6">
    <source>
        <dbReference type="ARBA" id="ARBA00023053"/>
    </source>
</evidence>
<evidence type="ECO:0000256" key="5">
    <source>
        <dbReference type="ARBA" id="ARBA00022989"/>
    </source>
</evidence>
<evidence type="ECO:0000256" key="11">
    <source>
        <dbReference type="RuleBase" id="RU000679"/>
    </source>
</evidence>
<keyword evidence="10 11" id="KW-0407">Ion channel</keyword>
<dbReference type="PANTHER" id="PTHR11690">
    <property type="entry name" value="AMILORIDE-SENSITIVE SODIUM CHANNEL-RELATED"/>
    <property type="match status" value="1"/>
</dbReference>
<keyword evidence="5 13" id="KW-1133">Transmembrane helix</keyword>
<evidence type="ECO:0000256" key="10">
    <source>
        <dbReference type="ARBA" id="ARBA00023303"/>
    </source>
</evidence>
<dbReference type="PRINTS" id="PR01078">
    <property type="entry name" value="AMINACHANNEL"/>
</dbReference>
<dbReference type="Pfam" id="PF00858">
    <property type="entry name" value="ASC"/>
    <property type="match status" value="1"/>
</dbReference>
<reference evidence="14" key="2">
    <citation type="submission" date="2021-01" db="UniProtKB">
        <authorList>
            <consortium name="EnsemblMetazoa"/>
        </authorList>
    </citation>
    <scope>IDENTIFICATION</scope>
</reference>
<dbReference type="GO" id="GO:0035725">
    <property type="term" value="P:sodium ion transmembrane transport"/>
    <property type="evidence" value="ECO:0000318"/>
    <property type="project" value="GO_Central"/>
</dbReference>
<keyword evidence="15" id="KW-1185">Reference proteome</keyword>
<dbReference type="EnsemblMetazoa" id="XM_030977359">
    <property type="protein sequence ID" value="XP_030833219"/>
    <property type="gene ID" value="LOC100891272"/>
</dbReference>
<dbReference type="KEGG" id="spu:100891272"/>
<organism evidence="14 15">
    <name type="scientific">Strongylocentrotus purpuratus</name>
    <name type="common">Purple sea urchin</name>
    <dbReference type="NCBI Taxonomy" id="7668"/>
    <lineage>
        <taxon>Eukaryota</taxon>
        <taxon>Metazoa</taxon>
        <taxon>Echinodermata</taxon>
        <taxon>Eleutherozoa</taxon>
        <taxon>Echinozoa</taxon>
        <taxon>Echinoidea</taxon>
        <taxon>Euechinoidea</taxon>
        <taxon>Echinacea</taxon>
        <taxon>Camarodonta</taxon>
        <taxon>Echinidea</taxon>
        <taxon>Strongylocentrotidae</taxon>
        <taxon>Strongylocentrotus</taxon>
    </lineage>
</organism>
<dbReference type="Proteomes" id="UP000007110">
    <property type="component" value="Unassembled WGS sequence"/>
</dbReference>
<evidence type="ECO:0000313" key="14">
    <source>
        <dbReference type="EnsemblMetazoa" id="XP_030833219"/>
    </source>
</evidence>
<protein>
    <submittedName>
        <fullName evidence="14">Uncharacterized protein</fullName>
    </submittedName>
</protein>
<dbReference type="OrthoDB" id="10064773at2759"/>
<sequence length="564" mass="63440">MYRKENVAMNTLPISNGPNTISQKMSDYDNDDDDVPKSGTKTIVEDFVDNASTHGIPRVLNSSRSSISRLFWCLVTVGLMAALLYQGSKLVISFIGRPTTTKISLVTKSKLEFPSVTICNLNMMRRSQLNGTRFEALADLDKASDIDGIGHDDSDYDWFFSSDDASPSSPGGDPSTTPQPGRRRRRRAVSSDNSYNYDYNYDTWDSIEDPNDWERFYESSTASDFSDFQAVVRPTEEELKKYGHQAKDFILQCTFDTQPCSYKNFTVIQNVNYGNCFVFNNAHKLNRSTTINTTRTGSQYGLHLTLMVEQPEYIGILSPDSGVKVAINDPRIHAFPEDDGFMAAPGIATSIGLKKTTITRLPKPFGDCKSDESSEYYEPEKYDFNRRSCMKLCLQKIMKQNCSCITDILIDGDMCGAIDKEQVKCRSLVLREFLKNNLGCQCSNPCSETLFNPTISTSRWPGVRYEAHMYHRLANISAKAAKILTNAEQSRNNLVRLRVFFEELNFEEVQESPLITVEALFGGVGGLMGLYVGMSFISLMEILVFIMELLRSLFCPKKTKVSGL</sequence>
<feature type="region of interest" description="Disordered" evidence="12">
    <location>
        <begin position="162"/>
        <end position="189"/>
    </location>
</feature>
<evidence type="ECO:0000256" key="4">
    <source>
        <dbReference type="ARBA" id="ARBA00022692"/>
    </source>
</evidence>
<proteinExistence type="inferred from homology"/>
<dbReference type="AlphaFoldDB" id="A0A7M7SV08"/>
<keyword evidence="9 11" id="KW-0739">Sodium transport</keyword>
<dbReference type="PANTHER" id="PTHR11690:SF248">
    <property type="entry name" value="PICKPOCKET 17, ISOFORM A"/>
    <property type="match status" value="1"/>
</dbReference>
<evidence type="ECO:0000256" key="7">
    <source>
        <dbReference type="ARBA" id="ARBA00023065"/>
    </source>
</evidence>
<accession>A0A7M7SV08</accession>
<comment type="subcellular location">
    <subcellularLocation>
        <location evidence="1">Membrane</location>
        <topology evidence="1">Multi-pass membrane protein</topology>
    </subcellularLocation>
</comment>
<dbReference type="Gene3D" id="1.10.287.770">
    <property type="entry name" value="YojJ-like"/>
    <property type="match status" value="1"/>
</dbReference>
<dbReference type="InterPro" id="IPR001873">
    <property type="entry name" value="ENaC"/>
</dbReference>
<feature type="transmembrane region" description="Helical" evidence="13">
    <location>
        <begin position="67"/>
        <end position="85"/>
    </location>
</feature>
<name>A0A7M7SV08_STRPU</name>
<dbReference type="GO" id="GO:0005886">
    <property type="term" value="C:plasma membrane"/>
    <property type="evidence" value="ECO:0000318"/>
    <property type="project" value="GO_Central"/>
</dbReference>
<keyword evidence="2 11" id="KW-0813">Transport</keyword>
<evidence type="ECO:0000256" key="13">
    <source>
        <dbReference type="SAM" id="Phobius"/>
    </source>
</evidence>
<evidence type="ECO:0000256" key="12">
    <source>
        <dbReference type="SAM" id="MobiDB-lite"/>
    </source>
</evidence>
<evidence type="ECO:0000313" key="15">
    <source>
        <dbReference type="Proteomes" id="UP000007110"/>
    </source>
</evidence>
<dbReference type="GeneID" id="100891272"/>
<evidence type="ECO:0000256" key="2">
    <source>
        <dbReference type="ARBA" id="ARBA00022448"/>
    </source>
</evidence>
<evidence type="ECO:0000256" key="1">
    <source>
        <dbReference type="ARBA" id="ARBA00004141"/>
    </source>
</evidence>
<evidence type="ECO:0000256" key="3">
    <source>
        <dbReference type="ARBA" id="ARBA00022461"/>
    </source>
</evidence>
<dbReference type="Gene3D" id="2.60.470.10">
    <property type="entry name" value="Acid-sensing ion channels like domains"/>
    <property type="match status" value="1"/>
</dbReference>
<keyword evidence="6" id="KW-0915">Sodium</keyword>
<feature type="region of interest" description="Disordered" evidence="12">
    <location>
        <begin position="1"/>
        <end position="34"/>
    </location>
</feature>
<keyword evidence="8 13" id="KW-0472">Membrane</keyword>